<proteinExistence type="predicted"/>
<dbReference type="AlphaFoldDB" id="A0A811MIM5"/>
<dbReference type="EMBL" id="CAJGYO010000002">
    <property type="protein sequence ID" value="CAD6210440.1"/>
    <property type="molecule type" value="Genomic_DNA"/>
</dbReference>
<keyword evidence="2" id="KW-1185">Reference proteome</keyword>
<evidence type="ECO:0000313" key="1">
    <source>
        <dbReference type="EMBL" id="CAD6210440.1"/>
    </source>
</evidence>
<name>A0A811MIM5_9POAL</name>
<reference evidence="1" key="1">
    <citation type="submission" date="2020-10" db="EMBL/GenBank/DDBJ databases">
        <authorList>
            <person name="Han B."/>
            <person name="Lu T."/>
            <person name="Zhao Q."/>
            <person name="Huang X."/>
            <person name="Zhao Y."/>
        </authorList>
    </citation>
    <scope>NUCLEOTIDE SEQUENCE</scope>
</reference>
<protein>
    <submittedName>
        <fullName evidence="1">Uncharacterized protein</fullName>
    </submittedName>
</protein>
<evidence type="ECO:0000313" key="2">
    <source>
        <dbReference type="Proteomes" id="UP000604825"/>
    </source>
</evidence>
<gene>
    <name evidence="1" type="ORF">NCGR_LOCUS6527</name>
</gene>
<dbReference type="Proteomes" id="UP000604825">
    <property type="component" value="Unassembled WGS sequence"/>
</dbReference>
<organism evidence="1 2">
    <name type="scientific">Miscanthus lutarioriparius</name>
    <dbReference type="NCBI Taxonomy" id="422564"/>
    <lineage>
        <taxon>Eukaryota</taxon>
        <taxon>Viridiplantae</taxon>
        <taxon>Streptophyta</taxon>
        <taxon>Embryophyta</taxon>
        <taxon>Tracheophyta</taxon>
        <taxon>Spermatophyta</taxon>
        <taxon>Magnoliopsida</taxon>
        <taxon>Liliopsida</taxon>
        <taxon>Poales</taxon>
        <taxon>Poaceae</taxon>
        <taxon>PACMAD clade</taxon>
        <taxon>Panicoideae</taxon>
        <taxon>Andropogonodae</taxon>
        <taxon>Andropogoneae</taxon>
        <taxon>Saccharinae</taxon>
        <taxon>Miscanthus</taxon>
    </lineage>
</organism>
<sequence length="104" mass="10149">MAAGGGGWVGELSSLITEAWACSASRGLGAGGVRPMVGAGAVVEVAGEEAGAGAGGGSGSGAAGAPFEGAERAAIRQWPLQPRLVAPSWRRLKGLELFIRCGSA</sequence>
<comment type="caution">
    <text evidence="1">The sequence shown here is derived from an EMBL/GenBank/DDBJ whole genome shotgun (WGS) entry which is preliminary data.</text>
</comment>
<accession>A0A811MIM5</accession>